<evidence type="ECO:0000259" key="1">
    <source>
        <dbReference type="PROSITE" id="PS50011"/>
    </source>
</evidence>
<keyword evidence="2" id="KW-0418">Kinase</keyword>
<proteinExistence type="predicted"/>
<dbReference type="InterPro" id="IPR053083">
    <property type="entry name" value="TF_kinase-domain_protein"/>
</dbReference>
<evidence type="ECO:0000313" key="3">
    <source>
        <dbReference type="Proteomes" id="UP001163105"/>
    </source>
</evidence>
<keyword evidence="3" id="KW-1185">Reference proteome</keyword>
<sequence length="368" mass="40946">MTEFELVQEIDSGVWSAKGPQGHFLARRIAEYQDNKAKAAGLLDLDDSFTRVLNHENLVSVVGRIPHPQGDYLVWDLCDGGTLETLLGWVRCDSTAYHLPEALCWHVLRALIRAVTFLHDGKRLTDGEWKGDPAWTAILHRAIEPRNVFFQQPRGQETYGPCKLGGFGNAAVTGHIMGGPYTWPCSVAAAIQTGWEPLEKTRPKITRVLEESETRAYTLTDELWSVGKVIFAMMSGQRLAEATKCFEGGCLRAAADAQGCRCVLGGCQHIPSVQQHTCTHEVSDWLEHGKDSGWRRSRSSVHVVNLDTWLARARYSCWLRDAVKGLLDFDPKSKQLTAEAISYAEDVEGGYQAWLDVTACAELFTPDD</sequence>
<dbReference type="AlphaFoldDB" id="A0AB34FGV6"/>
<organism evidence="2 3">
    <name type="scientific">Purpureocillium lavendulum</name>
    <dbReference type="NCBI Taxonomy" id="1247861"/>
    <lineage>
        <taxon>Eukaryota</taxon>
        <taxon>Fungi</taxon>
        <taxon>Dikarya</taxon>
        <taxon>Ascomycota</taxon>
        <taxon>Pezizomycotina</taxon>
        <taxon>Sordariomycetes</taxon>
        <taxon>Hypocreomycetidae</taxon>
        <taxon>Hypocreales</taxon>
        <taxon>Ophiocordycipitaceae</taxon>
        <taxon>Purpureocillium</taxon>
    </lineage>
</organism>
<protein>
    <submittedName>
        <fullName evidence="2">Protein kinase domain-containing protein</fullName>
    </submittedName>
</protein>
<dbReference type="PROSITE" id="PS50011">
    <property type="entry name" value="PROTEIN_KINASE_DOM"/>
    <property type="match status" value="1"/>
</dbReference>
<dbReference type="Proteomes" id="UP001163105">
    <property type="component" value="Unassembled WGS sequence"/>
</dbReference>
<dbReference type="PANTHER" id="PTHR44305">
    <property type="entry name" value="SI:DKEY-192D15.2-RELATED"/>
    <property type="match status" value="1"/>
</dbReference>
<dbReference type="EMBL" id="JAQHRD010000010">
    <property type="protein sequence ID" value="KAJ6437747.1"/>
    <property type="molecule type" value="Genomic_DNA"/>
</dbReference>
<dbReference type="PANTHER" id="PTHR44305:SF24">
    <property type="entry name" value="TYROSINE-PROTEIN KINASE C03B1.5-RELATED"/>
    <property type="match status" value="1"/>
</dbReference>
<gene>
    <name evidence="2" type="ORF">O9K51_09575</name>
</gene>
<dbReference type="InterPro" id="IPR011009">
    <property type="entry name" value="Kinase-like_dom_sf"/>
</dbReference>
<comment type="caution">
    <text evidence="2">The sequence shown here is derived from an EMBL/GenBank/DDBJ whole genome shotgun (WGS) entry which is preliminary data.</text>
</comment>
<keyword evidence="2" id="KW-0808">Transferase</keyword>
<dbReference type="GO" id="GO:0005524">
    <property type="term" value="F:ATP binding"/>
    <property type="evidence" value="ECO:0007669"/>
    <property type="project" value="InterPro"/>
</dbReference>
<name>A0AB34FGV6_9HYPO</name>
<dbReference type="SMART" id="SM00220">
    <property type="entry name" value="S_TKc"/>
    <property type="match status" value="1"/>
</dbReference>
<dbReference type="Gene3D" id="1.10.510.10">
    <property type="entry name" value="Transferase(Phosphotransferase) domain 1"/>
    <property type="match status" value="1"/>
</dbReference>
<dbReference type="SUPFAM" id="SSF56112">
    <property type="entry name" value="Protein kinase-like (PK-like)"/>
    <property type="match status" value="1"/>
</dbReference>
<accession>A0AB34FGV6</accession>
<dbReference type="InterPro" id="IPR000719">
    <property type="entry name" value="Prot_kinase_dom"/>
</dbReference>
<feature type="domain" description="Protein kinase" evidence="1">
    <location>
        <begin position="1"/>
        <end position="355"/>
    </location>
</feature>
<evidence type="ECO:0000313" key="2">
    <source>
        <dbReference type="EMBL" id="KAJ6437747.1"/>
    </source>
</evidence>
<dbReference type="GO" id="GO:0004672">
    <property type="term" value="F:protein kinase activity"/>
    <property type="evidence" value="ECO:0007669"/>
    <property type="project" value="InterPro"/>
</dbReference>
<reference evidence="2" key="1">
    <citation type="submission" date="2023-01" db="EMBL/GenBank/DDBJ databases">
        <title>The growth and conidiation of Purpureocillium lavendulum are regulated by nitrogen source and histone H3K14 acetylation.</title>
        <authorList>
            <person name="Tang P."/>
            <person name="Han J."/>
            <person name="Zhang C."/>
            <person name="Tang P."/>
            <person name="Qi F."/>
            <person name="Zhang K."/>
            <person name="Liang L."/>
        </authorList>
    </citation>
    <scope>NUCLEOTIDE SEQUENCE</scope>
    <source>
        <strain evidence="2">YMF1.00683</strain>
    </source>
</reference>